<gene>
    <name evidence="2" type="ORF">FRX31_026755</name>
</gene>
<dbReference type="AlphaFoldDB" id="A0A7J6VEZ5"/>
<dbReference type="EMBL" id="JABWDY010033116">
    <property type="protein sequence ID" value="KAF5183659.1"/>
    <property type="molecule type" value="Genomic_DNA"/>
</dbReference>
<name>A0A7J6VEZ5_THATH</name>
<comment type="caution">
    <text evidence="2">The sequence shown here is derived from an EMBL/GenBank/DDBJ whole genome shotgun (WGS) entry which is preliminary data.</text>
</comment>
<dbReference type="Proteomes" id="UP000554482">
    <property type="component" value="Unassembled WGS sequence"/>
</dbReference>
<organism evidence="2 3">
    <name type="scientific">Thalictrum thalictroides</name>
    <name type="common">Rue-anemone</name>
    <name type="synonym">Anemone thalictroides</name>
    <dbReference type="NCBI Taxonomy" id="46969"/>
    <lineage>
        <taxon>Eukaryota</taxon>
        <taxon>Viridiplantae</taxon>
        <taxon>Streptophyta</taxon>
        <taxon>Embryophyta</taxon>
        <taxon>Tracheophyta</taxon>
        <taxon>Spermatophyta</taxon>
        <taxon>Magnoliopsida</taxon>
        <taxon>Ranunculales</taxon>
        <taxon>Ranunculaceae</taxon>
        <taxon>Thalictroideae</taxon>
        <taxon>Thalictrum</taxon>
    </lineage>
</organism>
<accession>A0A7J6VEZ5</accession>
<evidence type="ECO:0000313" key="2">
    <source>
        <dbReference type="EMBL" id="KAF5183659.1"/>
    </source>
</evidence>
<evidence type="ECO:0000256" key="1">
    <source>
        <dbReference type="SAM" id="MobiDB-lite"/>
    </source>
</evidence>
<protein>
    <submittedName>
        <fullName evidence="2">Uncharacterized protein</fullName>
    </submittedName>
</protein>
<reference evidence="2 3" key="1">
    <citation type="submission" date="2020-06" db="EMBL/GenBank/DDBJ databases">
        <title>Transcriptomic and genomic resources for Thalictrum thalictroides and T. hernandezii: Facilitating candidate gene discovery in an emerging model plant lineage.</title>
        <authorList>
            <person name="Arias T."/>
            <person name="Riano-Pachon D.M."/>
            <person name="Di Stilio V.S."/>
        </authorList>
    </citation>
    <scope>NUCLEOTIDE SEQUENCE [LARGE SCALE GENOMIC DNA]</scope>
    <source>
        <strain evidence="3">cv. WT478/WT964</strain>
        <tissue evidence="2">Leaves</tissue>
    </source>
</reference>
<feature type="region of interest" description="Disordered" evidence="1">
    <location>
        <begin position="38"/>
        <end position="64"/>
    </location>
</feature>
<proteinExistence type="predicted"/>
<evidence type="ECO:0000313" key="3">
    <source>
        <dbReference type="Proteomes" id="UP000554482"/>
    </source>
</evidence>
<keyword evidence="3" id="KW-1185">Reference proteome</keyword>
<sequence>MRSTKTTVQVVMTCNYFFHSTLPPMTVILKTPQSFPPIKTSPPPIFTDNNHTKPSPPPNINNHNTITHTLPQCAPISDEVHENHSASAHDLQLLLPLNAATHDGHP</sequence>